<accession>A0A848IZP4</accession>
<feature type="chain" id="PRO_5033000871" evidence="1">
    <location>
        <begin position="20"/>
        <end position="151"/>
    </location>
</feature>
<evidence type="ECO:0000259" key="2">
    <source>
        <dbReference type="Pfam" id="PF13474"/>
    </source>
</evidence>
<dbReference type="AlphaFoldDB" id="A0A848IZP4"/>
<evidence type="ECO:0000313" key="3">
    <source>
        <dbReference type="EMBL" id="NMM47770.1"/>
    </source>
</evidence>
<evidence type="ECO:0000256" key="1">
    <source>
        <dbReference type="SAM" id="SignalP"/>
    </source>
</evidence>
<comment type="caution">
    <text evidence="3">The sequence shown here is derived from an EMBL/GenBank/DDBJ whole genome shotgun (WGS) entry which is preliminary data.</text>
</comment>
<proteinExistence type="predicted"/>
<gene>
    <name evidence="3" type="ORF">HH304_05110</name>
</gene>
<dbReference type="SUPFAM" id="SSF54427">
    <property type="entry name" value="NTF2-like"/>
    <property type="match status" value="1"/>
</dbReference>
<reference evidence="3 4" key="1">
    <citation type="submission" date="2020-04" db="EMBL/GenBank/DDBJ databases">
        <title>Flammeovirgaceae bacterium KN852 isolated from deep sea.</title>
        <authorList>
            <person name="Zhang D.-C."/>
        </authorList>
    </citation>
    <scope>NUCLEOTIDE SEQUENCE [LARGE SCALE GENOMIC DNA]</scope>
    <source>
        <strain evidence="3 4">KN852</strain>
    </source>
</reference>
<feature type="signal peptide" evidence="1">
    <location>
        <begin position="1"/>
        <end position="19"/>
    </location>
</feature>
<protein>
    <submittedName>
        <fullName evidence="3">Nuclear transport factor 2 family protein</fullName>
    </submittedName>
</protein>
<keyword evidence="4" id="KW-1185">Reference proteome</keyword>
<organism evidence="3 4">
    <name type="scientific">Marinigracilibium pacificum</name>
    <dbReference type="NCBI Taxonomy" id="2729599"/>
    <lineage>
        <taxon>Bacteria</taxon>
        <taxon>Pseudomonadati</taxon>
        <taxon>Bacteroidota</taxon>
        <taxon>Cytophagia</taxon>
        <taxon>Cytophagales</taxon>
        <taxon>Flammeovirgaceae</taxon>
        <taxon>Marinigracilibium</taxon>
    </lineage>
</organism>
<dbReference type="RefSeq" id="WP_169678628.1">
    <property type="nucleotide sequence ID" value="NZ_JABBNU010000003.1"/>
</dbReference>
<keyword evidence="1" id="KW-0732">Signal</keyword>
<dbReference type="Gene3D" id="3.10.450.50">
    <property type="match status" value="1"/>
</dbReference>
<feature type="domain" description="SnoaL-like" evidence="2">
    <location>
        <begin position="26"/>
        <end position="148"/>
    </location>
</feature>
<dbReference type="EMBL" id="JABBNU010000003">
    <property type="protein sequence ID" value="NMM47770.1"/>
    <property type="molecule type" value="Genomic_DNA"/>
</dbReference>
<evidence type="ECO:0000313" key="4">
    <source>
        <dbReference type="Proteomes" id="UP000559010"/>
    </source>
</evidence>
<dbReference type="InterPro" id="IPR032710">
    <property type="entry name" value="NTF2-like_dom_sf"/>
</dbReference>
<dbReference type="Pfam" id="PF13474">
    <property type="entry name" value="SnoaL_3"/>
    <property type="match status" value="1"/>
</dbReference>
<dbReference type="InterPro" id="IPR037401">
    <property type="entry name" value="SnoaL-like"/>
</dbReference>
<name>A0A848IZP4_9BACT</name>
<dbReference type="Proteomes" id="UP000559010">
    <property type="component" value="Unassembled WGS sequence"/>
</dbReference>
<sequence length="151" mass="17387">MKSKFILLILILSSTGLIAQNKNEEVKNTIYSMINELNNLQLDDFTSYFTDDAIVFFPRPPLQAKKVIGRENIKNEFSKFFASVKSSNPDASPPYLNIIPLDFEVRTNGNMAFATFHIDMNNELHRRTVILEKIGKKWKVAHLHASFHLME</sequence>